<gene>
    <name evidence="2" type="primary">lmo2550</name>
</gene>
<dbReference type="InterPro" id="IPR050256">
    <property type="entry name" value="Glycosyltransferase_2"/>
</dbReference>
<organism evidence="2">
    <name type="scientific">Listeria monocytogenes</name>
    <dbReference type="NCBI Taxonomy" id="1639"/>
    <lineage>
        <taxon>Bacteria</taxon>
        <taxon>Bacillati</taxon>
        <taxon>Bacillota</taxon>
        <taxon>Bacilli</taxon>
        <taxon>Bacillales</taxon>
        <taxon>Listeriaceae</taxon>
        <taxon>Listeria</taxon>
    </lineage>
</organism>
<dbReference type="GO" id="GO:0016740">
    <property type="term" value="F:transferase activity"/>
    <property type="evidence" value="ECO:0007669"/>
    <property type="project" value="UniProtKB-KW"/>
</dbReference>
<name>A0A1R3Y6G0_LISMN</name>
<feature type="domain" description="Glycosyltransferase 2-like" evidence="1">
    <location>
        <begin position="6"/>
        <end position="164"/>
    </location>
</feature>
<keyword evidence="2" id="KW-0808">Transferase</keyword>
<evidence type="ECO:0000259" key="1">
    <source>
        <dbReference type="Pfam" id="PF00535"/>
    </source>
</evidence>
<sequence>MKLITISVPAYNEQESITTLYETIVNVMDSIKDKYTFELLFINDGSKDKTLEIVKQLHKEDNRVGFVDLSRNYGKEIAMAAGFDYAKGDAVITMDADLQHPPELIKEMIELWELGYEDVYARRNKRHGESWLKKATSKWYYKTLQKVTKTPVLPDTGDFRLLDRR</sequence>
<evidence type="ECO:0000313" key="2">
    <source>
        <dbReference type="EMBL" id="SIW59268.1"/>
    </source>
</evidence>
<evidence type="ECO:0000313" key="3">
    <source>
        <dbReference type="EMBL" id="SIW59269.1"/>
    </source>
</evidence>
<accession>A0A1R3Y6G0</accession>
<dbReference type="InterPro" id="IPR029044">
    <property type="entry name" value="Nucleotide-diphossugar_trans"/>
</dbReference>
<dbReference type="AlphaFoldDB" id="A0A1R3Y6G0"/>
<dbReference type="PANTHER" id="PTHR48090:SF8">
    <property type="entry name" value="GLYCOSYLTRANSFERASE CSBB-RELATED"/>
    <property type="match status" value="1"/>
</dbReference>
<dbReference type="PANTHER" id="PTHR48090">
    <property type="entry name" value="UNDECAPRENYL-PHOSPHATE 4-DEOXY-4-FORMAMIDO-L-ARABINOSE TRANSFERASE-RELATED"/>
    <property type="match status" value="1"/>
</dbReference>
<dbReference type="SUPFAM" id="SSF53448">
    <property type="entry name" value="Nucleotide-diphospho-sugar transferases"/>
    <property type="match status" value="1"/>
</dbReference>
<protein>
    <submittedName>
        <fullName evidence="2">Glycosyltransferase</fullName>
    </submittedName>
</protein>
<dbReference type="Gene3D" id="3.90.550.10">
    <property type="entry name" value="Spore Coat Polysaccharide Biosynthesis Protein SpsA, Chain A"/>
    <property type="match status" value="1"/>
</dbReference>
<dbReference type="InterPro" id="IPR001173">
    <property type="entry name" value="Glyco_trans_2-like"/>
</dbReference>
<reference evidence="2" key="1">
    <citation type="submission" date="2017-01" db="EMBL/GenBank/DDBJ databases">
        <title>Polymorphism of lmo2549 and lmo2550 genes in L. monocytogenes serotype 1 / 2a strains isolated predominantly from seafood industry.</title>
        <authorList>
            <person name="Brauge T."/>
            <person name="Midelet-Bourdin G."/>
        </authorList>
    </citation>
    <scope>NUCLEOTIDE SEQUENCE</scope>
    <source>
        <strain evidence="2">C3248 OS</strain>
        <strain evidence="3">C5125 O</strain>
    </source>
</reference>
<dbReference type="EMBL" id="LT716892">
    <property type="protein sequence ID" value="SIW59269.1"/>
    <property type="molecule type" value="Genomic_DNA"/>
</dbReference>
<dbReference type="EMBL" id="LT716891">
    <property type="protein sequence ID" value="SIW59268.1"/>
    <property type="molecule type" value="Genomic_DNA"/>
</dbReference>
<dbReference type="Pfam" id="PF00535">
    <property type="entry name" value="Glycos_transf_2"/>
    <property type="match status" value="1"/>
</dbReference>
<dbReference type="GO" id="GO:0005886">
    <property type="term" value="C:plasma membrane"/>
    <property type="evidence" value="ECO:0007669"/>
    <property type="project" value="TreeGrafter"/>
</dbReference>
<dbReference type="CDD" id="cd04187">
    <property type="entry name" value="DPM1_like_bac"/>
    <property type="match status" value="1"/>
</dbReference>
<proteinExistence type="predicted"/>